<sequence>MVLNNNNKKFIKTLSNNCLKANRNRNIIAVLAIILTAVLFTALATVAQGTMISTKEQMFRQAGTRYMVSIKGLSKGQADELAEDPVFTETGMERSIAIAVNPEFKNLTATVGWMSKAAAENSFMNLEKGHYPEKDNEIACDTVVLDLLGLPGETGTSFTLEYETIEGKKEAQMTVCGIWKGMEHEQRTTIMVTDSFADKVIGELSSQHAESERDSYTVRGTFASEKKIRETLDSIVKKMGYNPDAERGEEGFIIHHVNPVYETKSMDSGQTIVIMAVGVLLILLAGYLIIYNIFKISIEKDIRLYGQLKTIGTAPRQIRYMVSRQGMMLSLVGIPAGLVLGWLLGNALQPLVMASTSYSETVFIKPNVWVWLFAAAFTLLTVRISCSRPGKIAGKISPVEALKYHGAGSGKKKQKKGKDSRNRILQMAAANLGRSKGKTVLVILSICLSVILLNSVLNFTGSMDKETYVNHQTAADFDVRSDEYLKSMTEDYLKVVPRKAAQELAGLEGIKDFSQVYVRMVPDEENTEDQADLAKVTKINGEATPDDITKFDRNRMMYGFDENAFMRAEVIEGEIDYEKLCSGDYVVANGFLSDRGEYNFDVQEFHAGDKIELDIQGNKKEYTIMAVIGTMNSLNMSYSSGGYESITFAEPVFAQMFPDSQNPIHCLFDTEEGYFDSINSYMQDYSEKNGLSVLTRLTAEEEFKETQGTYNAVGIIVSLILGVIGVLNLINVIFTGAIARQREFASMRSIGMTKGQLRKLFIYEGIMYAILAGTAGIAISAVVSLTLVKGLTAGWWFARYRFAILPAVVTALICLLLSAAISAIVDRLWNKGSVVEQLREIE</sequence>
<name>A0ABQ0BLZ9_9FIRM</name>
<feature type="transmembrane region" description="Helical" evidence="7">
    <location>
        <begin position="803"/>
        <end position="825"/>
    </location>
</feature>
<feature type="transmembrane region" description="Helical" evidence="7">
    <location>
        <begin position="272"/>
        <end position="294"/>
    </location>
</feature>
<dbReference type="EMBL" id="BAABZQ010000001">
    <property type="protein sequence ID" value="GAA6497556.1"/>
    <property type="molecule type" value="Genomic_DNA"/>
</dbReference>
<evidence type="ECO:0000256" key="3">
    <source>
        <dbReference type="ARBA" id="ARBA00022692"/>
    </source>
</evidence>
<evidence type="ECO:0000256" key="1">
    <source>
        <dbReference type="ARBA" id="ARBA00004651"/>
    </source>
</evidence>
<dbReference type="Proteomes" id="UP001600941">
    <property type="component" value="Unassembled WGS sequence"/>
</dbReference>
<dbReference type="RefSeq" id="WP_227210360.1">
    <property type="nucleotide sequence ID" value="NZ_BAABZQ010000001.1"/>
</dbReference>
<gene>
    <name evidence="9" type="ORF">K340107D12_03720</name>
</gene>
<accession>A0ABQ0BLZ9</accession>
<dbReference type="InterPro" id="IPR050250">
    <property type="entry name" value="Macrolide_Exporter_MacB"/>
</dbReference>
<evidence type="ECO:0000256" key="2">
    <source>
        <dbReference type="ARBA" id="ARBA00022475"/>
    </source>
</evidence>
<feature type="transmembrane region" description="Helical" evidence="7">
    <location>
        <begin position="368"/>
        <end position="386"/>
    </location>
</feature>
<feature type="transmembrane region" description="Helical" evidence="7">
    <location>
        <begin position="439"/>
        <end position="457"/>
    </location>
</feature>
<evidence type="ECO:0000313" key="9">
    <source>
        <dbReference type="EMBL" id="GAA6497556.1"/>
    </source>
</evidence>
<comment type="similarity">
    <text evidence="6">Belongs to the ABC-4 integral membrane protein family.</text>
</comment>
<proteinExistence type="inferred from homology"/>
<feature type="transmembrane region" description="Helical" evidence="7">
    <location>
        <begin position="712"/>
        <end position="739"/>
    </location>
</feature>
<protein>
    <submittedName>
        <fullName evidence="9">ABC transporter permease</fullName>
    </submittedName>
</protein>
<dbReference type="InterPro" id="IPR003838">
    <property type="entry name" value="ABC3_permease_C"/>
</dbReference>
<comment type="subcellular location">
    <subcellularLocation>
        <location evidence="1">Cell membrane</location>
        <topology evidence="1">Multi-pass membrane protein</topology>
    </subcellularLocation>
</comment>
<feature type="domain" description="ABC3 transporter permease C-terminal" evidence="8">
    <location>
        <begin position="278"/>
        <end position="379"/>
    </location>
</feature>
<feature type="transmembrane region" description="Helical" evidence="7">
    <location>
        <begin position="326"/>
        <end position="348"/>
    </location>
</feature>
<dbReference type="PANTHER" id="PTHR30572">
    <property type="entry name" value="MEMBRANE COMPONENT OF TRANSPORTER-RELATED"/>
    <property type="match status" value="1"/>
</dbReference>
<keyword evidence="5 7" id="KW-0472">Membrane</keyword>
<evidence type="ECO:0000256" key="7">
    <source>
        <dbReference type="SAM" id="Phobius"/>
    </source>
</evidence>
<evidence type="ECO:0000259" key="8">
    <source>
        <dbReference type="Pfam" id="PF02687"/>
    </source>
</evidence>
<keyword evidence="2" id="KW-1003">Cell membrane</keyword>
<evidence type="ECO:0000256" key="4">
    <source>
        <dbReference type="ARBA" id="ARBA00022989"/>
    </source>
</evidence>
<evidence type="ECO:0000256" key="6">
    <source>
        <dbReference type="ARBA" id="ARBA00038076"/>
    </source>
</evidence>
<evidence type="ECO:0000256" key="5">
    <source>
        <dbReference type="ARBA" id="ARBA00023136"/>
    </source>
</evidence>
<keyword evidence="4 7" id="KW-1133">Transmembrane helix</keyword>
<organism evidence="9 10">
    <name type="scientific">Blautia parvula</name>
    <dbReference type="NCBI Taxonomy" id="2877527"/>
    <lineage>
        <taxon>Bacteria</taxon>
        <taxon>Bacillati</taxon>
        <taxon>Bacillota</taxon>
        <taxon>Clostridia</taxon>
        <taxon>Lachnospirales</taxon>
        <taxon>Lachnospiraceae</taxon>
        <taxon>Blautia</taxon>
    </lineage>
</organism>
<comment type="caution">
    <text evidence="9">The sequence shown here is derived from an EMBL/GenBank/DDBJ whole genome shotgun (WGS) entry which is preliminary data.</text>
</comment>
<keyword evidence="10" id="KW-1185">Reference proteome</keyword>
<dbReference type="PANTHER" id="PTHR30572:SF4">
    <property type="entry name" value="ABC TRANSPORTER PERMEASE YTRF"/>
    <property type="match status" value="1"/>
</dbReference>
<reference evidence="9 10" key="1">
    <citation type="submission" date="2024-04" db="EMBL/GenBank/DDBJ databases">
        <title>Defined microbial consortia suppress multidrug-resistant proinflammatory Enterobacteriaceae via ecological control.</title>
        <authorList>
            <person name="Furuichi M."/>
            <person name="Kawaguchi T."/>
            <person name="Pust M."/>
            <person name="Yasuma K."/>
            <person name="Plichta D."/>
            <person name="Hasegawa N."/>
            <person name="Ohya T."/>
            <person name="Bhattarai S."/>
            <person name="Sasajima S."/>
            <person name="Aoto Y."/>
            <person name="Tuganbaev T."/>
            <person name="Yaginuma M."/>
            <person name="Ueda M."/>
            <person name="Okahashi N."/>
            <person name="Amafuji K."/>
            <person name="Kiridooshi Y."/>
            <person name="Sugita K."/>
            <person name="Strazar M."/>
            <person name="Skelly A."/>
            <person name="Suda W."/>
            <person name="Hattori M."/>
            <person name="Nakamoto N."/>
            <person name="Caballero S."/>
            <person name="Norman J."/>
            <person name="Olle B."/>
            <person name="Tanoue T."/>
            <person name="Arita M."/>
            <person name="Bucci V."/>
            <person name="Atarashi K."/>
            <person name="Xavier R."/>
            <person name="Honda K."/>
        </authorList>
    </citation>
    <scope>NUCLEOTIDE SEQUENCE [LARGE SCALE GENOMIC DNA]</scope>
    <source>
        <strain evidence="10">k34-0107-D12</strain>
    </source>
</reference>
<dbReference type="Pfam" id="PF02687">
    <property type="entry name" value="FtsX"/>
    <property type="match status" value="2"/>
</dbReference>
<feature type="transmembrane region" description="Helical" evidence="7">
    <location>
        <begin position="760"/>
        <end position="783"/>
    </location>
</feature>
<evidence type="ECO:0000313" key="10">
    <source>
        <dbReference type="Proteomes" id="UP001600941"/>
    </source>
</evidence>
<feature type="domain" description="ABC3 transporter permease C-terminal" evidence="8">
    <location>
        <begin position="715"/>
        <end position="824"/>
    </location>
</feature>
<keyword evidence="3 7" id="KW-0812">Transmembrane</keyword>